<dbReference type="HOGENOM" id="CLU_010457_2_0_1"/>
<dbReference type="NCBIfam" id="TIGR02231">
    <property type="entry name" value="mucoidy inhibitor MuiA family protein"/>
    <property type="match status" value="1"/>
</dbReference>
<dbReference type="STRING" id="1051891.A0A0C3QGT8"/>
<gene>
    <name evidence="4" type="ORF">M407DRAFT_25852</name>
</gene>
<dbReference type="EMBL" id="KN823054">
    <property type="protein sequence ID" value="KIO24799.1"/>
    <property type="molecule type" value="Genomic_DNA"/>
</dbReference>
<evidence type="ECO:0000259" key="2">
    <source>
        <dbReference type="Pfam" id="PF13598"/>
    </source>
</evidence>
<dbReference type="Proteomes" id="UP000054248">
    <property type="component" value="Unassembled WGS sequence"/>
</dbReference>
<feature type="domain" description="DUF4140" evidence="3">
    <location>
        <begin position="23"/>
        <end position="115"/>
    </location>
</feature>
<reference evidence="5" key="2">
    <citation type="submission" date="2015-01" db="EMBL/GenBank/DDBJ databases">
        <title>Evolutionary Origins and Diversification of the Mycorrhizal Mutualists.</title>
        <authorList>
            <consortium name="DOE Joint Genome Institute"/>
            <consortium name="Mycorrhizal Genomics Consortium"/>
            <person name="Kohler A."/>
            <person name="Kuo A."/>
            <person name="Nagy L.G."/>
            <person name="Floudas D."/>
            <person name="Copeland A."/>
            <person name="Barry K.W."/>
            <person name="Cichocki N."/>
            <person name="Veneault-Fourrey C."/>
            <person name="LaButti K."/>
            <person name="Lindquist E.A."/>
            <person name="Lipzen A."/>
            <person name="Lundell T."/>
            <person name="Morin E."/>
            <person name="Murat C."/>
            <person name="Riley R."/>
            <person name="Ohm R."/>
            <person name="Sun H."/>
            <person name="Tunlid A."/>
            <person name="Henrissat B."/>
            <person name="Grigoriev I.V."/>
            <person name="Hibbett D.S."/>
            <person name="Martin F."/>
        </authorList>
    </citation>
    <scope>NUCLEOTIDE SEQUENCE [LARGE SCALE GENOMIC DNA]</scope>
    <source>
        <strain evidence="5">MUT 4182</strain>
    </source>
</reference>
<keyword evidence="5" id="KW-1185">Reference proteome</keyword>
<evidence type="ECO:0000313" key="4">
    <source>
        <dbReference type="EMBL" id="KIO24799.1"/>
    </source>
</evidence>
<reference evidence="4 5" key="1">
    <citation type="submission" date="2014-04" db="EMBL/GenBank/DDBJ databases">
        <authorList>
            <consortium name="DOE Joint Genome Institute"/>
            <person name="Kuo A."/>
            <person name="Girlanda M."/>
            <person name="Perotto S."/>
            <person name="Kohler A."/>
            <person name="Nagy L.G."/>
            <person name="Floudas D."/>
            <person name="Copeland A."/>
            <person name="Barry K.W."/>
            <person name="Cichocki N."/>
            <person name="Veneault-Fourrey C."/>
            <person name="LaButti K."/>
            <person name="Lindquist E.A."/>
            <person name="Lipzen A."/>
            <person name="Lundell T."/>
            <person name="Morin E."/>
            <person name="Murat C."/>
            <person name="Sun H."/>
            <person name="Tunlid A."/>
            <person name="Henrissat B."/>
            <person name="Grigoriev I.V."/>
            <person name="Hibbett D.S."/>
            <person name="Martin F."/>
            <person name="Nordberg H.P."/>
            <person name="Cantor M.N."/>
            <person name="Hua S.X."/>
        </authorList>
    </citation>
    <scope>NUCLEOTIDE SEQUENCE [LARGE SCALE GENOMIC DNA]</scope>
    <source>
        <strain evidence="4 5">MUT 4182</strain>
    </source>
</reference>
<dbReference type="AlphaFoldDB" id="A0A0C3QGT8"/>
<evidence type="ECO:0000256" key="1">
    <source>
        <dbReference type="SAM" id="Coils"/>
    </source>
</evidence>
<evidence type="ECO:0000313" key="5">
    <source>
        <dbReference type="Proteomes" id="UP000054248"/>
    </source>
</evidence>
<feature type="domain" description="DUF4139" evidence="2">
    <location>
        <begin position="198"/>
        <end position="503"/>
    </location>
</feature>
<dbReference type="InterPro" id="IPR011935">
    <property type="entry name" value="CHP02231"/>
</dbReference>
<name>A0A0C3QGT8_9AGAM</name>
<dbReference type="OrthoDB" id="10068793at2759"/>
<dbReference type="Pfam" id="PF13600">
    <property type="entry name" value="DUF4140"/>
    <property type="match status" value="1"/>
</dbReference>
<feature type="coiled-coil region" evidence="1">
    <location>
        <begin position="84"/>
        <end position="111"/>
    </location>
</feature>
<proteinExistence type="predicted"/>
<dbReference type="InterPro" id="IPR025554">
    <property type="entry name" value="DUF4140"/>
</dbReference>
<dbReference type="PANTHER" id="PTHR31005:SF8">
    <property type="entry name" value="DUF4139 DOMAIN-CONTAINING PROTEIN"/>
    <property type="match status" value="1"/>
</dbReference>
<dbReference type="Pfam" id="PF13598">
    <property type="entry name" value="DUF4139"/>
    <property type="match status" value="1"/>
</dbReference>
<dbReference type="PANTHER" id="PTHR31005">
    <property type="entry name" value="DUF4139 DOMAIN-CONTAINING PROTEIN"/>
    <property type="match status" value="1"/>
</dbReference>
<evidence type="ECO:0000259" key="3">
    <source>
        <dbReference type="Pfam" id="PF13600"/>
    </source>
</evidence>
<organism evidence="4 5">
    <name type="scientific">Tulasnella calospora MUT 4182</name>
    <dbReference type="NCBI Taxonomy" id="1051891"/>
    <lineage>
        <taxon>Eukaryota</taxon>
        <taxon>Fungi</taxon>
        <taxon>Dikarya</taxon>
        <taxon>Basidiomycota</taxon>
        <taxon>Agaricomycotina</taxon>
        <taxon>Agaricomycetes</taxon>
        <taxon>Cantharellales</taxon>
        <taxon>Tulasnellaceae</taxon>
        <taxon>Tulasnella</taxon>
    </lineage>
</organism>
<dbReference type="InterPro" id="IPR037291">
    <property type="entry name" value="DUF4139"/>
</dbReference>
<sequence length="579" mass="63279">MSNIIPVDSTELPVHSVCVFQVDRAEVQRIFPVQLKAGQNEVNIERLPNTIDRDSIRVEGLGNAAIFDVIYTPPPTEKAQTKKSLSLNEDLRALEKKIDSLKSEKAILNDQERVLADYAKTLNAEQTDVATLGNFLGVYKERRKQIHLGLQALHEQLTDTEKAAEEKRKALKEDDASKKRAVKITVIVNAEEDGKAELSLWYVVYGASWTPMYDLRATISTSSKEASSIALQYRASISQSTGEDWDEVDLTLSTASPQLGTDIPSLGPYRIGPPYVPQPKSFGSMKKMKRSSMIQAALPTAQYDFPMPGSTALPEMTYATAEAVEGATSTTFVIAGRSTIPSDGDQGGQTHKVSIAFIDLQASLEWITIPKLQQTAFLRCKVKNTSQYVFLPGPSSVFMDNNFVCKSSMPAVSPQESFSTSLGVDPSIKITYHPLQKKTKTSAGNLLSSKTDITSFTQRITVKNTRSTAASPVFIKDQIPVSEDNDFKVILTEPREMGPAKERREVSVLPGAVKARWAFHGDNAEEQSVGSKVLGSFGKGGVEEEGAIEFVCDLGVGKTIDVTVAYEVSGPAGQQWVKL</sequence>
<accession>A0A0C3QGT8</accession>
<protein>
    <recommendedName>
        <fullName evidence="6">Mucoidy inhibitor A</fullName>
    </recommendedName>
</protein>
<keyword evidence="1" id="KW-0175">Coiled coil</keyword>
<evidence type="ECO:0008006" key="6">
    <source>
        <dbReference type="Google" id="ProtNLM"/>
    </source>
</evidence>